<accession>A0A6C0JBV6</accession>
<sequence length="372" mass="44843">MNYKESLLLLDDTIAREQSLRKYTLGNQLSKDECYRKLSLIAKKIDLLKQLEYIHKNDTLLENICVIGSVDVKHDNYVDTGVSFEPFTSRFEDHSSLNKNLYLSWIKDKLFIDKNFNIGEFLCMEKYKFMSLKPKVVDYKKKMVTTEYTKSHGFNTCPMNETMFDAYKLQHDTEIDILENIETIMYKINKEYSEELDEQRSMFGTLMLKFLRSVFYSLKWVKDMIKKNKKILAKFLHWNIPREELREYYEECIENDNKPIEYEVFETLTEHYKTVIKESVYTSTEDIEKFKDEIVAHLHDNPIEDDMKRRQYLITEFDKWVKYRDLLYCIDTLEQLVKKFDIDLEKLDMYGKKAKYCFTSDEEDGYIYITLR</sequence>
<protein>
    <submittedName>
        <fullName evidence="1">Uncharacterized protein</fullName>
    </submittedName>
</protein>
<dbReference type="AlphaFoldDB" id="A0A6C0JBV6"/>
<proteinExistence type="predicted"/>
<name>A0A6C0JBV6_9ZZZZ</name>
<evidence type="ECO:0000313" key="1">
    <source>
        <dbReference type="EMBL" id="QHU02037.1"/>
    </source>
</evidence>
<dbReference type="EMBL" id="MN740351">
    <property type="protein sequence ID" value="QHU02037.1"/>
    <property type="molecule type" value="Genomic_DNA"/>
</dbReference>
<reference evidence="1" key="1">
    <citation type="journal article" date="2020" name="Nature">
        <title>Giant virus diversity and host interactions through global metagenomics.</title>
        <authorList>
            <person name="Schulz F."/>
            <person name="Roux S."/>
            <person name="Paez-Espino D."/>
            <person name="Jungbluth S."/>
            <person name="Walsh D.A."/>
            <person name="Denef V.J."/>
            <person name="McMahon K.D."/>
            <person name="Konstantinidis K.T."/>
            <person name="Eloe-Fadrosh E.A."/>
            <person name="Kyrpides N.C."/>
            <person name="Woyke T."/>
        </authorList>
    </citation>
    <scope>NUCLEOTIDE SEQUENCE</scope>
    <source>
        <strain evidence="1">GVMAG-M-3300025880-56</strain>
    </source>
</reference>
<organism evidence="1">
    <name type="scientific">viral metagenome</name>
    <dbReference type="NCBI Taxonomy" id="1070528"/>
    <lineage>
        <taxon>unclassified sequences</taxon>
        <taxon>metagenomes</taxon>
        <taxon>organismal metagenomes</taxon>
    </lineage>
</organism>